<accession>A0A8J4B6J8</accession>
<feature type="non-terminal residue" evidence="2">
    <location>
        <position position="126"/>
    </location>
</feature>
<evidence type="ECO:0000313" key="2">
    <source>
        <dbReference type="EMBL" id="GIL54894.1"/>
    </source>
</evidence>
<organism evidence="2 3">
    <name type="scientific">Volvox africanus</name>
    <dbReference type="NCBI Taxonomy" id="51714"/>
    <lineage>
        <taxon>Eukaryota</taxon>
        <taxon>Viridiplantae</taxon>
        <taxon>Chlorophyta</taxon>
        <taxon>core chlorophytes</taxon>
        <taxon>Chlorophyceae</taxon>
        <taxon>CS clade</taxon>
        <taxon>Chlamydomonadales</taxon>
        <taxon>Volvocaceae</taxon>
        <taxon>Volvox</taxon>
    </lineage>
</organism>
<sequence length="126" mass="12811">DQSPAPTSPSSESNEFGSVAFKSGGAGSAEGCIASAFNTAARSEAPIMLRRARTCPATNLSQSGWRGSASSSTKSKRESKGPSIPVISVSGREHVIVVPGRGLIAPIIAVRVLKLVTKPACNSGAM</sequence>
<protein>
    <submittedName>
        <fullName evidence="2">Uncharacterized protein</fullName>
    </submittedName>
</protein>
<evidence type="ECO:0000313" key="3">
    <source>
        <dbReference type="Proteomes" id="UP000747399"/>
    </source>
</evidence>
<evidence type="ECO:0000256" key="1">
    <source>
        <dbReference type="SAM" id="MobiDB-lite"/>
    </source>
</evidence>
<dbReference type="EMBL" id="BNCO01000019">
    <property type="protein sequence ID" value="GIL54894.1"/>
    <property type="molecule type" value="Genomic_DNA"/>
</dbReference>
<reference evidence="2" key="1">
    <citation type="journal article" date="2021" name="Proc. Natl. Acad. Sci. U.S.A.">
        <title>Three genomes in the algal genus Volvox reveal the fate of a haploid sex-determining region after a transition to homothallism.</title>
        <authorList>
            <person name="Yamamoto K."/>
            <person name="Hamaji T."/>
            <person name="Kawai-Toyooka H."/>
            <person name="Matsuzaki R."/>
            <person name="Takahashi F."/>
            <person name="Nishimura Y."/>
            <person name="Kawachi M."/>
            <person name="Noguchi H."/>
            <person name="Minakuchi Y."/>
            <person name="Umen J.G."/>
            <person name="Toyoda A."/>
            <person name="Nozaki H."/>
        </authorList>
    </citation>
    <scope>NUCLEOTIDE SEQUENCE</scope>
    <source>
        <strain evidence="2">NIES-3780</strain>
    </source>
</reference>
<keyword evidence="3" id="KW-1185">Reference proteome</keyword>
<feature type="region of interest" description="Disordered" evidence="1">
    <location>
        <begin position="1"/>
        <end position="20"/>
    </location>
</feature>
<feature type="compositionally biased region" description="Polar residues" evidence="1">
    <location>
        <begin position="1"/>
        <end position="16"/>
    </location>
</feature>
<proteinExistence type="predicted"/>
<feature type="non-terminal residue" evidence="2">
    <location>
        <position position="1"/>
    </location>
</feature>
<dbReference type="AlphaFoldDB" id="A0A8J4B6J8"/>
<name>A0A8J4B6J8_9CHLO</name>
<feature type="region of interest" description="Disordered" evidence="1">
    <location>
        <begin position="58"/>
        <end position="85"/>
    </location>
</feature>
<dbReference type="Proteomes" id="UP000747399">
    <property type="component" value="Unassembled WGS sequence"/>
</dbReference>
<gene>
    <name evidence="2" type="ORF">Vafri_10404</name>
</gene>
<feature type="compositionally biased region" description="Low complexity" evidence="1">
    <location>
        <begin position="61"/>
        <end position="73"/>
    </location>
</feature>
<comment type="caution">
    <text evidence="2">The sequence shown here is derived from an EMBL/GenBank/DDBJ whole genome shotgun (WGS) entry which is preliminary data.</text>
</comment>